<dbReference type="PANTHER" id="PTHR12911">
    <property type="entry name" value="SAD1/UNC-84-LIKE PROTEIN-RELATED"/>
    <property type="match status" value="1"/>
</dbReference>
<comment type="subcellular location">
    <subcellularLocation>
        <location evidence="1">Membrane</location>
    </subcellularLocation>
</comment>
<dbReference type="Gene3D" id="2.60.120.260">
    <property type="entry name" value="Galactose-binding domain-like"/>
    <property type="match status" value="1"/>
</dbReference>
<name>A0A834IIJ2_RHYFE</name>
<gene>
    <name evidence="7" type="ORF">GWI33_004716</name>
</gene>
<dbReference type="PROSITE" id="PS51469">
    <property type="entry name" value="SUN"/>
    <property type="match status" value="1"/>
</dbReference>
<accession>A0A834IIJ2</accession>
<keyword evidence="8" id="KW-1185">Reference proteome</keyword>
<evidence type="ECO:0000256" key="5">
    <source>
        <dbReference type="SAM" id="Phobius"/>
    </source>
</evidence>
<sequence>MYNEPDLVDLIPAYYCNYITRRQGSCLWKTICTHIIVIIFTILICLSGFYYYQFVYLENDMIPQNAEIKIDNIPDVRFDTLSSSDIIKQITDDLNEKFNPLKKDIEMINKWRSDTNSILKGIQSQQDIKIKTAINNAIELYEADNIGLMDYAAIYAGGSVVEISSETRPYPTHRPFSLFKLVNLDMLSNPEEILRPCVLPGSCFAFWGTYGRIKIRLGKAIEVGGVSLSHSSRLLLGVDGMTSAPKEFEVHGFTTENDNAGTHLGGFEYDWMGKQHQTFRIPEKHTFQNKTFELITLTL</sequence>
<dbReference type="GO" id="GO:0043495">
    <property type="term" value="F:protein-membrane adaptor activity"/>
    <property type="evidence" value="ECO:0007669"/>
    <property type="project" value="TreeGrafter"/>
</dbReference>
<dbReference type="OrthoDB" id="342281at2759"/>
<organism evidence="7 8">
    <name type="scientific">Rhynchophorus ferrugineus</name>
    <name type="common">Red palm weevil</name>
    <name type="synonym">Curculio ferrugineus</name>
    <dbReference type="NCBI Taxonomy" id="354439"/>
    <lineage>
        <taxon>Eukaryota</taxon>
        <taxon>Metazoa</taxon>
        <taxon>Ecdysozoa</taxon>
        <taxon>Arthropoda</taxon>
        <taxon>Hexapoda</taxon>
        <taxon>Insecta</taxon>
        <taxon>Pterygota</taxon>
        <taxon>Neoptera</taxon>
        <taxon>Endopterygota</taxon>
        <taxon>Coleoptera</taxon>
        <taxon>Polyphaga</taxon>
        <taxon>Cucujiformia</taxon>
        <taxon>Curculionidae</taxon>
        <taxon>Dryophthorinae</taxon>
        <taxon>Rhynchophorus</taxon>
    </lineage>
</organism>
<dbReference type="GO" id="GO:0005635">
    <property type="term" value="C:nuclear envelope"/>
    <property type="evidence" value="ECO:0007669"/>
    <property type="project" value="TreeGrafter"/>
</dbReference>
<keyword evidence="3 5" id="KW-1133">Transmembrane helix</keyword>
<feature type="domain" description="SUN" evidence="6">
    <location>
        <begin position="158"/>
        <end position="299"/>
    </location>
</feature>
<dbReference type="InterPro" id="IPR045119">
    <property type="entry name" value="SUN1-5"/>
</dbReference>
<evidence type="ECO:0000256" key="4">
    <source>
        <dbReference type="ARBA" id="ARBA00023136"/>
    </source>
</evidence>
<dbReference type="EMBL" id="JAACXV010000239">
    <property type="protein sequence ID" value="KAF7281469.1"/>
    <property type="molecule type" value="Genomic_DNA"/>
</dbReference>
<evidence type="ECO:0000313" key="7">
    <source>
        <dbReference type="EMBL" id="KAF7281469.1"/>
    </source>
</evidence>
<comment type="caution">
    <text evidence="7">The sequence shown here is derived from an EMBL/GenBank/DDBJ whole genome shotgun (WGS) entry which is preliminary data.</text>
</comment>
<dbReference type="Proteomes" id="UP000625711">
    <property type="component" value="Unassembled WGS sequence"/>
</dbReference>
<dbReference type="AlphaFoldDB" id="A0A834IIJ2"/>
<dbReference type="PANTHER" id="PTHR12911:SF8">
    <property type="entry name" value="KLAROID PROTEIN-RELATED"/>
    <property type="match status" value="1"/>
</dbReference>
<evidence type="ECO:0000259" key="6">
    <source>
        <dbReference type="PROSITE" id="PS51469"/>
    </source>
</evidence>
<evidence type="ECO:0000256" key="2">
    <source>
        <dbReference type="ARBA" id="ARBA00022692"/>
    </source>
</evidence>
<evidence type="ECO:0000256" key="1">
    <source>
        <dbReference type="ARBA" id="ARBA00004370"/>
    </source>
</evidence>
<reference evidence="7" key="1">
    <citation type="submission" date="2020-08" db="EMBL/GenBank/DDBJ databases">
        <title>Genome sequencing and assembly of the red palm weevil Rhynchophorus ferrugineus.</title>
        <authorList>
            <person name="Dias G.B."/>
            <person name="Bergman C.M."/>
            <person name="Manee M."/>
        </authorList>
    </citation>
    <scope>NUCLEOTIDE SEQUENCE</scope>
    <source>
        <strain evidence="7">AA-2017</strain>
        <tissue evidence="7">Whole larva</tissue>
    </source>
</reference>
<dbReference type="GO" id="GO:0016020">
    <property type="term" value="C:membrane"/>
    <property type="evidence" value="ECO:0007669"/>
    <property type="project" value="UniProtKB-SubCell"/>
</dbReference>
<keyword evidence="2 5" id="KW-0812">Transmembrane</keyword>
<dbReference type="Pfam" id="PF07738">
    <property type="entry name" value="Sad1_UNC"/>
    <property type="match status" value="1"/>
</dbReference>
<dbReference type="InterPro" id="IPR012919">
    <property type="entry name" value="SUN_dom"/>
</dbReference>
<proteinExistence type="predicted"/>
<evidence type="ECO:0000313" key="8">
    <source>
        <dbReference type="Proteomes" id="UP000625711"/>
    </source>
</evidence>
<feature type="transmembrane region" description="Helical" evidence="5">
    <location>
        <begin position="31"/>
        <end position="52"/>
    </location>
</feature>
<evidence type="ECO:0000256" key="3">
    <source>
        <dbReference type="ARBA" id="ARBA00022989"/>
    </source>
</evidence>
<keyword evidence="4 5" id="KW-0472">Membrane</keyword>
<protein>
    <recommendedName>
        <fullName evidence="6">SUN domain-containing protein</fullName>
    </recommendedName>
</protein>